<dbReference type="FunCoup" id="A0A1X2H7A7">
    <property type="interactions" value="238"/>
</dbReference>
<evidence type="ECO:0000256" key="6">
    <source>
        <dbReference type="PROSITE-ProRule" id="PRU00221"/>
    </source>
</evidence>
<dbReference type="InterPro" id="IPR001680">
    <property type="entry name" value="WD40_rpt"/>
</dbReference>
<feature type="repeat" description="WD" evidence="6">
    <location>
        <begin position="205"/>
        <end position="247"/>
    </location>
</feature>
<dbReference type="PRINTS" id="PR00320">
    <property type="entry name" value="GPROTEINBRPT"/>
</dbReference>
<dbReference type="InterPro" id="IPR020472">
    <property type="entry name" value="WD40_PAC1"/>
</dbReference>
<protein>
    <submittedName>
        <fullName evidence="7">WD40-repeat-containing domain protein</fullName>
    </submittedName>
</protein>
<dbReference type="InterPro" id="IPR015943">
    <property type="entry name" value="WD40/YVTN_repeat-like_dom_sf"/>
</dbReference>
<gene>
    <name evidence="7" type="ORF">BCR43DRAFT_516123</name>
</gene>
<keyword evidence="3" id="KW-0677">Repeat</keyword>
<feature type="repeat" description="WD" evidence="6">
    <location>
        <begin position="376"/>
        <end position="409"/>
    </location>
</feature>
<dbReference type="SUPFAM" id="SSF50978">
    <property type="entry name" value="WD40 repeat-like"/>
    <property type="match status" value="1"/>
</dbReference>
<dbReference type="InParanoid" id="A0A1X2H7A7"/>
<comment type="pathway">
    <text evidence="1">Protein modification; protein ubiquitination.</text>
</comment>
<evidence type="ECO:0000256" key="4">
    <source>
        <dbReference type="ARBA" id="ARBA00022786"/>
    </source>
</evidence>
<keyword evidence="2 6" id="KW-0853">WD repeat</keyword>
<accession>A0A1X2H7A7</accession>
<dbReference type="Proteomes" id="UP000242180">
    <property type="component" value="Unassembled WGS sequence"/>
</dbReference>
<dbReference type="PANTHER" id="PTHR22852:SF0">
    <property type="entry name" value="DENTICLELESS PROTEIN HOMOLOG"/>
    <property type="match status" value="1"/>
</dbReference>
<dbReference type="PROSITE" id="PS00678">
    <property type="entry name" value="WD_REPEATS_1"/>
    <property type="match status" value="2"/>
</dbReference>
<name>A0A1X2H7A7_SYNRA</name>
<dbReference type="CDD" id="cd00200">
    <property type="entry name" value="WD40"/>
    <property type="match status" value="1"/>
</dbReference>
<dbReference type="GO" id="GO:0005634">
    <property type="term" value="C:nucleus"/>
    <property type="evidence" value="ECO:0007669"/>
    <property type="project" value="TreeGrafter"/>
</dbReference>
<evidence type="ECO:0000256" key="2">
    <source>
        <dbReference type="ARBA" id="ARBA00022574"/>
    </source>
</evidence>
<dbReference type="AlphaFoldDB" id="A0A1X2H7A7"/>
<comment type="similarity">
    <text evidence="5">Belongs to the WD repeat cdt2 family.</text>
</comment>
<feature type="repeat" description="WD" evidence="6">
    <location>
        <begin position="419"/>
        <end position="461"/>
    </location>
</feature>
<dbReference type="SMART" id="SM00320">
    <property type="entry name" value="WD40"/>
    <property type="match status" value="6"/>
</dbReference>
<evidence type="ECO:0000313" key="7">
    <source>
        <dbReference type="EMBL" id="ORY94447.1"/>
    </source>
</evidence>
<evidence type="ECO:0000256" key="5">
    <source>
        <dbReference type="ARBA" id="ARBA00038344"/>
    </source>
</evidence>
<comment type="caution">
    <text evidence="7">The sequence shown here is derived from an EMBL/GenBank/DDBJ whole genome shotgun (WGS) entry which is preliminary data.</text>
</comment>
<dbReference type="GO" id="GO:0043161">
    <property type="term" value="P:proteasome-mediated ubiquitin-dependent protein catabolic process"/>
    <property type="evidence" value="ECO:0007669"/>
    <property type="project" value="TreeGrafter"/>
</dbReference>
<sequence>MLLGRKRQRLDSVTNQTLETHDTHLKLIPAPSQPTQYTLDEECTPSIHVSPELHKRFKQRTHTRLWSAHHAVKQRSLYGNLKYHQRIIPPVNDLLPKFVSTVDQIYRFRYDDNDRRSAPIACDYAKNTRNGVFLAVGDEDRKLTILRTDKDNSVANGHYHRSWVSHTNAVVAVKWSPDDTMIATGSADQFATIWDAETQACLTHFQGHTSSLRSVHWHPTNKHLLVTASKDGTFRIWDTRYKRTEESTETIEPAPTYHAIRTTTAHNSSKRSGKKVIARSVDPSVTCAMFVPGSEEKIVSCGSVDGTIKLWDCRTGRDPKAIMESHHSSRGHARGIADLKLDSTGSRLFALSLDRSIYMYQLSHLRSQPLHRFQDPTYHNAYFCKLTVSPDDMFVAAASDNGSIYTWDVLRPHLPATRLQGHKAFVTGIAWSPSAEQQVASCSDDGTVRVWKPRRKDAEAEEITLEQQLQ</sequence>
<dbReference type="EMBL" id="MCGN01000007">
    <property type="protein sequence ID" value="ORY94447.1"/>
    <property type="molecule type" value="Genomic_DNA"/>
</dbReference>
<dbReference type="PROSITE" id="PS50294">
    <property type="entry name" value="WD_REPEATS_REGION"/>
    <property type="match status" value="3"/>
</dbReference>
<dbReference type="STRING" id="13706.A0A1X2H7A7"/>
<dbReference type="InterPro" id="IPR019775">
    <property type="entry name" value="WD40_repeat_CS"/>
</dbReference>
<dbReference type="InterPro" id="IPR051865">
    <property type="entry name" value="WD-repeat_CDT2_adapter"/>
</dbReference>
<keyword evidence="4" id="KW-0833">Ubl conjugation pathway</keyword>
<dbReference type="PROSITE" id="PS50082">
    <property type="entry name" value="WD_REPEATS_2"/>
    <property type="match status" value="4"/>
</dbReference>
<proteinExistence type="inferred from homology"/>
<evidence type="ECO:0000313" key="8">
    <source>
        <dbReference type="Proteomes" id="UP000242180"/>
    </source>
</evidence>
<keyword evidence="8" id="KW-1185">Reference proteome</keyword>
<dbReference type="Gene3D" id="2.130.10.10">
    <property type="entry name" value="YVTN repeat-like/Quinoprotein amine dehydrogenase"/>
    <property type="match status" value="2"/>
</dbReference>
<evidence type="ECO:0000256" key="3">
    <source>
        <dbReference type="ARBA" id="ARBA00022737"/>
    </source>
</evidence>
<dbReference type="PANTHER" id="PTHR22852">
    <property type="entry name" value="LETHAL 2 DENTICLELESS PROTEIN RETINOIC ACID-REGULATED NUCLEAR MATRIX-ASSOCIATED PROTEIN"/>
    <property type="match status" value="1"/>
</dbReference>
<evidence type="ECO:0000256" key="1">
    <source>
        <dbReference type="ARBA" id="ARBA00004906"/>
    </source>
</evidence>
<dbReference type="GO" id="GO:0030674">
    <property type="term" value="F:protein-macromolecule adaptor activity"/>
    <property type="evidence" value="ECO:0007669"/>
    <property type="project" value="TreeGrafter"/>
</dbReference>
<feature type="repeat" description="WD" evidence="6">
    <location>
        <begin position="163"/>
        <end position="204"/>
    </location>
</feature>
<reference evidence="7 8" key="1">
    <citation type="submission" date="2016-07" db="EMBL/GenBank/DDBJ databases">
        <title>Pervasive Adenine N6-methylation of Active Genes in Fungi.</title>
        <authorList>
            <consortium name="DOE Joint Genome Institute"/>
            <person name="Mondo S.J."/>
            <person name="Dannebaum R.O."/>
            <person name="Kuo R.C."/>
            <person name="Labutti K."/>
            <person name="Haridas S."/>
            <person name="Kuo A."/>
            <person name="Salamov A."/>
            <person name="Ahrendt S.R."/>
            <person name="Lipzen A."/>
            <person name="Sullivan W."/>
            <person name="Andreopoulos W.B."/>
            <person name="Clum A."/>
            <person name="Lindquist E."/>
            <person name="Daum C."/>
            <person name="Ramamoorthy G.K."/>
            <person name="Gryganskyi A."/>
            <person name="Culley D."/>
            <person name="Magnuson J.K."/>
            <person name="James T.Y."/>
            <person name="O'Malley M.A."/>
            <person name="Stajich J.E."/>
            <person name="Spatafora J.W."/>
            <person name="Visel A."/>
            <person name="Grigoriev I.V."/>
        </authorList>
    </citation>
    <scope>NUCLEOTIDE SEQUENCE [LARGE SCALE GENOMIC DNA]</scope>
    <source>
        <strain evidence="7 8">NRRL 2496</strain>
    </source>
</reference>
<organism evidence="7 8">
    <name type="scientific">Syncephalastrum racemosum</name>
    <name type="common">Filamentous fungus</name>
    <dbReference type="NCBI Taxonomy" id="13706"/>
    <lineage>
        <taxon>Eukaryota</taxon>
        <taxon>Fungi</taxon>
        <taxon>Fungi incertae sedis</taxon>
        <taxon>Mucoromycota</taxon>
        <taxon>Mucoromycotina</taxon>
        <taxon>Mucoromycetes</taxon>
        <taxon>Mucorales</taxon>
        <taxon>Syncephalastraceae</taxon>
        <taxon>Syncephalastrum</taxon>
    </lineage>
</organism>
<dbReference type="Pfam" id="PF00400">
    <property type="entry name" value="WD40"/>
    <property type="match status" value="5"/>
</dbReference>
<dbReference type="OrthoDB" id="2096344at2759"/>
<dbReference type="InterPro" id="IPR036322">
    <property type="entry name" value="WD40_repeat_dom_sf"/>
</dbReference>
<dbReference type="OMA" id="DSRVHTY"/>